<gene>
    <name evidence="4" type="ORF">KEG57_40900</name>
</gene>
<dbReference type="Proteomes" id="UP001151081">
    <property type="component" value="Unassembled WGS sequence"/>
</dbReference>
<proteinExistence type="inferred from homology"/>
<name>A0A9X4AWK1_9BACT</name>
<dbReference type="InterPro" id="IPR023393">
    <property type="entry name" value="START-like_dom_sf"/>
</dbReference>
<feature type="region of interest" description="Disordered" evidence="2">
    <location>
        <begin position="1"/>
        <end position="20"/>
    </location>
</feature>
<feature type="domain" description="Activator of Hsp90 ATPase homologue 1/2-like C-terminal" evidence="3">
    <location>
        <begin position="28"/>
        <end position="158"/>
    </location>
</feature>
<dbReference type="RefSeq" id="WP_272426471.1">
    <property type="nucleotide sequence ID" value="NZ_JAGTJJ010000045.1"/>
</dbReference>
<evidence type="ECO:0000256" key="1">
    <source>
        <dbReference type="ARBA" id="ARBA00006817"/>
    </source>
</evidence>
<dbReference type="CDD" id="cd07826">
    <property type="entry name" value="SRPBCC_CalC_Aha1-like_9"/>
    <property type="match status" value="1"/>
</dbReference>
<evidence type="ECO:0000313" key="5">
    <source>
        <dbReference type="Proteomes" id="UP001151081"/>
    </source>
</evidence>
<reference evidence="4 5" key="1">
    <citation type="submission" date="2021-04" db="EMBL/GenBank/DDBJ databases">
        <title>Genome analysis of Polyangium sp.</title>
        <authorList>
            <person name="Li Y."/>
            <person name="Wang J."/>
        </authorList>
    </citation>
    <scope>NUCLEOTIDE SEQUENCE [LARGE SCALE GENOMIC DNA]</scope>
    <source>
        <strain evidence="4 5">SDU14</strain>
    </source>
</reference>
<accession>A0A9X4AWK1</accession>
<dbReference type="Pfam" id="PF08327">
    <property type="entry name" value="AHSA1"/>
    <property type="match status" value="1"/>
</dbReference>
<dbReference type="AlphaFoldDB" id="A0A9X4AWK1"/>
<dbReference type="Gene3D" id="3.30.530.20">
    <property type="match status" value="1"/>
</dbReference>
<feature type="compositionally biased region" description="Polar residues" evidence="2">
    <location>
        <begin position="1"/>
        <end position="16"/>
    </location>
</feature>
<evidence type="ECO:0000313" key="4">
    <source>
        <dbReference type="EMBL" id="MDC3986901.1"/>
    </source>
</evidence>
<evidence type="ECO:0000259" key="3">
    <source>
        <dbReference type="Pfam" id="PF08327"/>
    </source>
</evidence>
<dbReference type="EMBL" id="JAGTJJ010000045">
    <property type="protein sequence ID" value="MDC3986901.1"/>
    <property type="molecule type" value="Genomic_DNA"/>
</dbReference>
<comment type="similarity">
    <text evidence="1">Belongs to the AHA1 family.</text>
</comment>
<keyword evidence="5" id="KW-1185">Reference proteome</keyword>
<organism evidence="4 5">
    <name type="scientific">Polyangium jinanense</name>
    <dbReference type="NCBI Taxonomy" id="2829994"/>
    <lineage>
        <taxon>Bacteria</taxon>
        <taxon>Pseudomonadati</taxon>
        <taxon>Myxococcota</taxon>
        <taxon>Polyangia</taxon>
        <taxon>Polyangiales</taxon>
        <taxon>Polyangiaceae</taxon>
        <taxon>Polyangium</taxon>
    </lineage>
</organism>
<evidence type="ECO:0000256" key="2">
    <source>
        <dbReference type="SAM" id="MobiDB-lite"/>
    </source>
</evidence>
<dbReference type="InterPro" id="IPR013538">
    <property type="entry name" value="ASHA1/2-like_C"/>
</dbReference>
<sequence>MSTSQVRPHPLSVTTPSDREVRTERVFNAPRERVWQAMTDPKLVAQWWGRGNRLVIERLEVERGGHWRFVEHTPDGVHGFEGRFREVSPPERLVQTFEWDGMPGYVVIETMTLEDLGDGRTRLVTTSLFHTTEERDGMLSSGMTTGLEESYRALDALLASGA</sequence>
<protein>
    <submittedName>
        <fullName evidence="4">SRPBCC family protein</fullName>
    </submittedName>
</protein>
<dbReference type="SUPFAM" id="SSF55961">
    <property type="entry name" value="Bet v1-like"/>
    <property type="match status" value="1"/>
</dbReference>
<comment type="caution">
    <text evidence="4">The sequence shown here is derived from an EMBL/GenBank/DDBJ whole genome shotgun (WGS) entry which is preliminary data.</text>
</comment>